<reference evidence="1 2" key="1">
    <citation type="submission" date="2019-07" db="EMBL/GenBank/DDBJ databases">
        <title>Whole genome shotgun sequence of Segetibacter aerophilus NBRC 106135.</title>
        <authorList>
            <person name="Hosoyama A."/>
            <person name="Uohara A."/>
            <person name="Ohji S."/>
            <person name="Ichikawa N."/>
        </authorList>
    </citation>
    <scope>NUCLEOTIDE SEQUENCE [LARGE SCALE GENOMIC DNA]</scope>
    <source>
        <strain evidence="1 2">NBRC 106135</strain>
    </source>
</reference>
<proteinExistence type="predicted"/>
<gene>
    <name evidence="1" type="ORF">SAE01_15840</name>
</gene>
<organism evidence="1 2">
    <name type="scientific">Segetibacter aerophilus</name>
    <dbReference type="NCBI Taxonomy" id="670293"/>
    <lineage>
        <taxon>Bacteria</taxon>
        <taxon>Pseudomonadati</taxon>
        <taxon>Bacteroidota</taxon>
        <taxon>Chitinophagia</taxon>
        <taxon>Chitinophagales</taxon>
        <taxon>Chitinophagaceae</taxon>
        <taxon>Segetibacter</taxon>
    </lineage>
</organism>
<protein>
    <recommendedName>
        <fullName evidence="3">HMA domain-containing protein</fullName>
    </recommendedName>
</protein>
<keyword evidence="2" id="KW-1185">Reference proteome</keyword>
<evidence type="ECO:0000313" key="2">
    <source>
        <dbReference type="Proteomes" id="UP000321513"/>
    </source>
</evidence>
<name>A0A512BAV2_9BACT</name>
<evidence type="ECO:0000313" key="1">
    <source>
        <dbReference type="EMBL" id="GEO09088.1"/>
    </source>
</evidence>
<comment type="caution">
    <text evidence="1">The sequence shown here is derived from an EMBL/GenBank/DDBJ whole genome shotgun (WGS) entry which is preliminary data.</text>
</comment>
<accession>A0A512BAV2</accession>
<dbReference type="OrthoDB" id="1036397at2"/>
<evidence type="ECO:0008006" key="3">
    <source>
        <dbReference type="Google" id="ProtNLM"/>
    </source>
</evidence>
<dbReference type="RefSeq" id="WP_147203219.1">
    <property type="nucleotide sequence ID" value="NZ_BJYT01000005.1"/>
</dbReference>
<dbReference type="Proteomes" id="UP000321513">
    <property type="component" value="Unassembled WGS sequence"/>
</dbReference>
<dbReference type="AlphaFoldDB" id="A0A512BAV2"/>
<dbReference type="EMBL" id="BJYT01000005">
    <property type="protein sequence ID" value="GEO09088.1"/>
    <property type="molecule type" value="Genomic_DNA"/>
</dbReference>
<sequence length="73" mass="8430">MVEVFKTNVREHHHAKLLVHHIHQNFCEYKANFDLDDCDNILRVKSSTGQVEATVLIDLLKELGFDAEVLPDE</sequence>